<dbReference type="GO" id="GO:0016740">
    <property type="term" value="F:transferase activity"/>
    <property type="evidence" value="ECO:0007669"/>
    <property type="project" value="UniProtKB-KW"/>
</dbReference>
<keyword evidence="1" id="KW-0808">Transferase</keyword>
<dbReference type="Gene3D" id="3.40.50.10540">
    <property type="entry name" value="Crotonobetainyl-coa:carnitine coa-transferase, domain 1"/>
    <property type="match status" value="1"/>
</dbReference>
<dbReference type="AlphaFoldDB" id="A0A933LQS2"/>
<comment type="caution">
    <text evidence="1">The sequence shown here is derived from an EMBL/GenBank/DDBJ whole genome shotgun (WGS) entry which is preliminary data.</text>
</comment>
<dbReference type="InterPro" id="IPR050509">
    <property type="entry name" value="CoA-transferase_III"/>
</dbReference>
<dbReference type="InterPro" id="IPR023606">
    <property type="entry name" value="CoA-Trfase_III_dom_1_sf"/>
</dbReference>
<dbReference type="Pfam" id="PF02515">
    <property type="entry name" value="CoA_transf_3"/>
    <property type="match status" value="1"/>
</dbReference>
<dbReference type="InterPro" id="IPR003673">
    <property type="entry name" value="CoA-Trfase_fam_III"/>
</dbReference>
<dbReference type="Gene3D" id="3.30.1540.10">
    <property type="entry name" value="formyl-coa transferase, domain 3"/>
    <property type="match status" value="1"/>
</dbReference>
<dbReference type="SUPFAM" id="SSF89796">
    <property type="entry name" value="CoA-transferase family III (CaiB/BaiF)"/>
    <property type="match status" value="1"/>
</dbReference>
<dbReference type="PANTHER" id="PTHR48228:SF5">
    <property type="entry name" value="ALPHA-METHYLACYL-COA RACEMASE"/>
    <property type="match status" value="1"/>
</dbReference>
<gene>
    <name evidence="1" type="ORF">HY730_08880</name>
</gene>
<organism evidence="1 2">
    <name type="scientific">Tectimicrobiota bacterium</name>
    <dbReference type="NCBI Taxonomy" id="2528274"/>
    <lineage>
        <taxon>Bacteria</taxon>
        <taxon>Pseudomonadati</taxon>
        <taxon>Nitrospinota/Tectimicrobiota group</taxon>
        <taxon>Candidatus Tectimicrobiota</taxon>
    </lineage>
</organism>
<proteinExistence type="predicted"/>
<dbReference type="PANTHER" id="PTHR48228">
    <property type="entry name" value="SUCCINYL-COA--D-CITRAMALATE COA-TRANSFERASE"/>
    <property type="match status" value="1"/>
</dbReference>
<name>A0A933LQS2_UNCTE</name>
<dbReference type="EMBL" id="JACQWF010000388">
    <property type="protein sequence ID" value="MBI4596473.1"/>
    <property type="molecule type" value="Genomic_DNA"/>
</dbReference>
<sequence length="405" mass="44311">MIGSLQGIRVLELIRVGPAAYCTQLLADMGAEVLKVETPSALDQTSGSGSSPTKENRRLAAANPVNRNKKSIAINLKAPEGQEILRKLASGYDVLVEGFRPGVMARLGGDYETLSKLNPGLIYCSLSGYGQDGPYRDFPAHDANFISLGGVLKLIGERDRMPVMPLNLVADYAGAALHGMIGILLAVIARTHTGRGQMVDISYLDTVIGLLGATFAAKDFFTEGKIAERGAGSFSGEFPHHAILETKDGGMVSLACTEPWIWENFCRAIGRMDLNRFHAEADHFERFANEEEKRVTEELRGIFKTKTRDEWFDLLTKADVCVGKLYNIKEVFEDPHVKYRKMLVEIDDPELGKIGQPGIAVKLSDTPGSVRSLSPTLGEHTGEVMTALGYTSDQIEALRQKRIIL</sequence>
<reference evidence="1" key="1">
    <citation type="submission" date="2020-07" db="EMBL/GenBank/DDBJ databases">
        <title>Huge and variable diversity of episymbiotic CPR bacteria and DPANN archaea in groundwater ecosystems.</title>
        <authorList>
            <person name="He C.Y."/>
            <person name="Keren R."/>
            <person name="Whittaker M."/>
            <person name="Farag I.F."/>
            <person name="Doudna J."/>
            <person name="Cate J.H.D."/>
            <person name="Banfield J.F."/>
        </authorList>
    </citation>
    <scope>NUCLEOTIDE SEQUENCE</scope>
    <source>
        <strain evidence="1">NC_groundwater_1482_Ag_S-0.65um_47_24</strain>
    </source>
</reference>
<evidence type="ECO:0000313" key="2">
    <source>
        <dbReference type="Proteomes" id="UP000772181"/>
    </source>
</evidence>
<dbReference type="InterPro" id="IPR044855">
    <property type="entry name" value="CoA-Trfase_III_dom3_sf"/>
</dbReference>
<protein>
    <submittedName>
        <fullName evidence="1">CoA transferase</fullName>
    </submittedName>
</protein>
<dbReference type="Proteomes" id="UP000772181">
    <property type="component" value="Unassembled WGS sequence"/>
</dbReference>
<accession>A0A933LQS2</accession>
<evidence type="ECO:0000313" key="1">
    <source>
        <dbReference type="EMBL" id="MBI4596473.1"/>
    </source>
</evidence>